<dbReference type="EnsemblPlants" id="Bo1g028350.1">
    <property type="protein sequence ID" value="Bo1g028350.1"/>
    <property type="gene ID" value="Bo1g028350"/>
</dbReference>
<dbReference type="HOGENOM" id="CLU_2402700_0_0_1"/>
<evidence type="ECO:0000313" key="2">
    <source>
        <dbReference type="Proteomes" id="UP000032141"/>
    </source>
</evidence>
<dbReference type="Proteomes" id="UP000032141">
    <property type="component" value="Chromosome C1"/>
</dbReference>
<reference evidence="1" key="2">
    <citation type="submission" date="2015-03" db="UniProtKB">
        <authorList>
            <consortium name="EnsemblPlants"/>
        </authorList>
    </citation>
    <scope>IDENTIFICATION</scope>
</reference>
<reference evidence="1 2" key="1">
    <citation type="journal article" date="2014" name="Genome Biol.">
        <title>Transcriptome and methylome profiling reveals relics of genome dominance in the mesopolyploid Brassica oleracea.</title>
        <authorList>
            <person name="Parkin I.A."/>
            <person name="Koh C."/>
            <person name="Tang H."/>
            <person name="Robinson S.J."/>
            <person name="Kagale S."/>
            <person name="Clarke W.E."/>
            <person name="Town C.D."/>
            <person name="Nixon J."/>
            <person name="Krishnakumar V."/>
            <person name="Bidwell S.L."/>
            <person name="Denoeud F."/>
            <person name="Belcram H."/>
            <person name="Links M.G."/>
            <person name="Just J."/>
            <person name="Clarke C."/>
            <person name="Bender T."/>
            <person name="Huebert T."/>
            <person name="Mason A.S."/>
            <person name="Pires J.C."/>
            <person name="Barker G."/>
            <person name="Moore J."/>
            <person name="Walley P.G."/>
            <person name="Manoli S."/>
            <person name="Batley J."/>
            <person name="Edwards D."/>
            <person name="Nelson M.N."/>
            <person name="Wang X."/>
            <person name="Paterson A.H."/>
            <person name="King G."/>
            <person name="Bancroft I."/>
            <person name="Chalhoub B."/>
            <person name="Sharpe A.G."/>
        </authorList>
    </citation>
    <scope>NUCLEOTIDE SEQUENCE</scope>
    <source>
        <strain evidence="1 2">cv. TO1000</strain>
    </source>
</reference>
<evidence type="ECO:0000313" key="1">
    <source>
        <dbReference type="EnsemblPlants" id="Bo1g028350.1"/>
    </source>
</evidence>
<protein>
    <submittedName>
        <fullName evidence="1">Uncharacterized protein</fullName>
    </submittedName>
</protein>
<proteinExistence type="predicted"/>
<accession>A0A0D3A569</accession>
<keyword evidence="2" id="KW-1185">Reference proteome</keyword>
<dbReference type="AlphaFoldDB" id="A0A0D3A569"/>
<name>A0A0D3A569_BRAOL</name>
<dbReference type="Gramene" id="Bo1g028350.1">
    <property type="protein sequence ID" value="Bo1g028350.1"/>
    <property type="gene ID" value="Bo1g028350"/>
</dbReference>
<organism evidence="1 2">
    <name type="scientific">Brassica oleracea var. oleracea</name>
    <dbReference type="NCBI Taxonomy" id="109376"/>
    <lineage>
        <taxon>Eukaryota</taxon>
        <taxon>Viridiplantae</taxon>
        <taxon>Streptophyta</taxon>
        <taxon>Embryophyta</taxon>
        <taxon>Tracheophyta</taxon>
        <taxon>Spermatophyta</taxon>
        <taxon>Magnoliopsida</taxon>
        <taxon>eudicotyledons</taxon>
        <taxon>Gunneridae</taxon>
        <taxon>Pentapetalae</taxon>
        <taxon>rosids</taxon>
        <taxon>malvids</taxon>
        <taxon>Brassicales</taxon>
        <taxon>Brassicaceae</taxon>
        <taxon>Brassiceae</taxon>
        <taxon>Brassica</taxon>
    </lineage>
</organism>
<sequence>MSMKRAMYRMKQSHRMRPHPILNQQKNNLTMIMRQSHRMRPHPILNQQKNNLTMMNDLFSFSSGKLSRKSNINKFEKLFAWLLVWLTPIDIFG</sequence>